<evidence type="ECO:0000313" key="2">
    <source>
        <dbReference type="Proteomes" id="UP000054477"/>
    </source>
</evidence>
<evidence type="ECO:0000313" key="1">
    <source>
        <dbReference type="EMBL" id="KIJ97151.1"/>
    </source>
</evidence>
<dbReference type="HOGENOM" id="CLU_3087564_0_0_1"/>
<reference evidence="1 2" key="1">
    <citation type="submission" date="2014-04" db="EMBL/GenBank/DDBJ databases">
        <authorList>
            <consortium name="DOE Joint Genome Institute"/>
            <person name="Kuo A."/>
            <person name="Kohler A."/>
            <person name="Nagy L.G."/>
            <person name="Floudas D."/>
            <person name="Copeland A."/>
            <person name="Barry K.W."/>
            <person name="Cichocki N."/>
            <person name="Veneault-Fourrey C."/>
            <person name="LaButti K."/>
            <person name="Lindquist E.A."/>
            <person name="Lipzen A."/>
            <person name="Lundell T."/>
            <person name="Morin E."/>
            <person name="Murat C."/>
            <person name="Sun H."/>
            <person name="Tunlid A."/>
            <person name="Henrissat B."/>
            <person name="Grigoriev I.V."/>
            <person name="Hibbett D.S."/>
            <person name="Martin F."/>
            <person name="Nordberg H.P."/>
            <person name="Cantor M.N."/>
            <person name="Hua S.X."/>
        </authorList>
    </citation>
    <scope>NUCLEOTIDE SEQUENCE [LARGE SCALE GENOMIC DNA]</scope>
    <source>
        <strain evidence="1 2">LaAM-08-1</strain>
    </source>
</reference>
<gene>
    <name evidence="1" type="ORF">K443DRAFT_681719</name>
</gene>
<dbReference type="AlphaFoldDB" id="A0A0C9XHK4"/>
<protein>
    <submittedName>
        <fullName evidence="1">Uncharacterized protein</fullName>
    </submittedName>
</protein>
<name>A0A0C9XHK4_9AGAR</name>
<sequence>MTIATLSFGSSTPQLPTCDKGLPRKRILSSLYIYHHYKRHAGEGFILTERST</sequence>
<dbReference type="EMBL" id="KN838700">
    <property type="protein sequence ID" value="KIJ97151.1"/>
    <property type="molecule type" value="Genomic_DNA"/>
</dbReference>
<reference evidence="2" key="2">
    <citation type="submission" date="2015-01" db="EMBL/GenBank/DDBJ databases">
        <title>Evolutionary Origins and Diversification of the Mycorrhizal Mutualists.</title>
        <authorList>
            <consortium name="DOE Joint Genome Institute"/>
            <consortium name="Mycorrhizal Genomics Consortium"/>
            <person name="Kohler A."/>
            <person name="Kuo A."/>
            <person name="Nagy L.G."/>
            <person name="Floudas D."/>
            <person name="Copeland A."/>
            <person name="Barry K.W."/>
            <person name="Cichocki N."/>
            <person name="Veneault-Fourrey C."/>
            <person name="LaButti K."/>
            <person name="Lindquist E.A."/>
            <person name="Lipzen A."/>
            <person name="Lundell T."/>
            <person name="Morin E."/>
            <person name="Murat C."/>
            <person name="Riley R."/>
            <person name="Ohm R."/>
            <person name="Sun H."/>
            <person name="Tunlid A."/>
            <person name="Henrissat B."/>
            <person name="Grigoriev I.V."/>
            <person name="Hibbett D.S."/>
            <person name="Martin F."/>
        </authorList>
    </citation>
    <scope>NUCLEOTIDE SEQUENCE [LARGE SCALE GENOMIC DNA]</scope>
    <source>
        <strain evidence="2">LaAM-08-1</strain>
    </source>
</reference>
<accession>A0A0C9XHK4</accession>
<organism evidence="1 2">
    <name type="scientific">Laccaria amethystina LaAM-08-1</name>
    <dbReference type="NCBI Taxonomy" id="1095629"/>
    <lineage>
        <taxon>Eukaryota</taxon>
        <taxon>Fungi</taxon>
        <taxon>Dikarya</taxon>
        <taxon>Basidiomycota</taxon>
        <taxon>Agaricomycotina</taxon>
        <taxon>Agaricomycetes</taxon>
        <taxon>Agaricomycetidae</taxon>
        <taxon>Agaricales</taxon>
        <taxon>Agaricineae</taxon>
        <taxon>Hydnangiaceae</taxon>
        <taxon>Laccaria</taxon>
    </lineage>
</organism>
<dbReference type="Proteomes" id="UP000054477">
    <property type="component" value="Unassembled WGS sequence"/>
</dbReference>
<proteinExistence type="predicted"/>
<keyword evidence="2" id="KW-1185">Reference proteome</keyword>